<protein>
    <submittedName>
        <fullName evidence="1">Uncharacterized protein</fullName>
    </submittedName>
</protein>
<reference evidence="1" key="1">
    <citation type="submission" date="2020-06" db="EMBL/GenBank/DDBJ databases">
        <title>WGS assembly of Ceratodon purpureus strain R40.</title>
        <authorList>
            <person name="Carey S.B."/>
            <person name="Jenkins J."/>
            <person name="Shu S."/>
            <person name="Lovell J.T."/>
            <person name="Sreedasyam A."/>
            <person name="Maumus F."/>
            <person name="Tiley G.P."/>
            <person name="Fernandez-Pozo N."/>
            <person name="Barry K."/>
            <person name="Chen C."/>
            <person name="Wang M."/>
            <person name="Lipzen A."/>
            <person name="Daum C."/>
            <person name="Saski C.A."/>
            <person name="Payton A.C."/>
            <person name="Mcbreen J.C."/>
            <person name="Conrad R.E."/>
            <person name="Kollar L.M."/>
            <person name="Olsson S."/>
            <person name="Huttunen S."/>
            <person name="Landis J.B."/>
            <person name="Wickett N.J."/>
            <person name="Johnson M.G."/>
            <person name="Rensing S.A."/>
            <person name="Grimwood J."/>
            <person name="Schmutz J."/>
            <person name="Mcdaniel S.F."/>
        </authorList>
    </citation>
    <scope>NUCLEOTIDE SEQUENCE</scope>
    <source>
        <strain evidence="1">R40</strain>
    </source>
</reference>
<evidence type="ECO:0000313" key="1">
    <source>
        <dbReference type="EMBL" id="KAG0566232.1"/>
    </source>
</evidence>
<sequence>MSSDCSSYCSSSVCQGNRNNDVSMIIQLASGHPHMRAQKLVRIVKVRLHKVQEAGDGGGDEGGGERVVGN</sequence>
<dbReference type="Proteomes" id="UP000822688">
    <property type="component" value="Chromosome 7"/>
</dbReference>
<dbReference type="EMBL" id="CM026428">
    <property type="protein sequence ID" value="KAG0566232.1"/>
    <property type="molecule type" value="Genomic_DNA"/>
</dbReference>
<keyword evidence="2" id="KW-1185">Reference proteome</keyword>
<organism evidence="1 2">
    <name type="scientific">Ceratodon purpureus</name>
    <name type="common">Fire moss</name>
    <name type="synonym">Dicranum purpureum</name>
    <dbReference type="NCBI Taxonomy" id="3225"/>
    <lineage>
        <taxon>Eukaryota</taxon>
        <taxon>Viridiplantae</taxon>
        <taxon>Streptophyta</taxon>
        <taxon>Embryophyta</taxon>
        <taxon>Bryophyta</taxon>
        <taxon>Bryophytina</taxon>
        <taxon>Bryopsida</taxon>
        <taxon>Dicranidae</taxon>
        <taxon>Pseudoditrichales</taxon>
        <taxon>Ditrichaceae</taxon>
        <taxon>Ceratodon</taxon>
    </lineage>
</organism>
<evidence type="ECO:0000313" key="2">
    <source>
        <dbReference type="Proteomes" id="UP000822688"/>
    </source>
</evidence>
<proteinExistence type="predicted"/>
<dbReference type="AlphaFoldDB" id="A0A8T0HAU1"/>
<comment type="caution">
    <text evidence="1">The sequence shown here is derived from an EMBL/GenBank/DDBJ whole genome shotgun (WGS) entry which is preliminary data.</text>
</comment>
<accession>A0A8T0HAU1</accession>
<gene>
    <name evidence="1" type="ORF">KC19_7G047900</name>
</gene>
<name>A0A8T0HAU1_CERPU</name>